<dbReference type="PRINTS" id="PR01463">
    <property type="entry name" value="EAGCHANLFMLY"/>
</dbReference>
<evidence type="ECO:0000256" key="5">
    <source>
        <dbReference type="ARBA" id="ARBA00023065"/>
    </source>
</evidence>
<feature type="transmembrane region" description="Helical" evidence="10">
    <location>
        <begin position="362"/>
        <end position="391"/>
    </location>
</feature>
<organism evidence="12 13">
    <name type="scientific">Phytophthora citrophthora</name>
    <dbReference type="NCBI Taxonomy" id="4793"/>
    <lineage>
        <taxon>Eukaryota</taxon>
        <taxon>Sar</taxon>
        <taxon>Stramenopiles</taxon>
        <taxon>Oomycota</taxon>
        <taxon>Peronosporomycetes</taxon>
        <taxon>Peronosporales</taxon>
        <taxon>Peronosporaceae</taxon>
        <taxon>Phytophthora</taxon>
    </lineage>
</organism>
<protein>
    <submittedName>
        <fullName evidence="12">Potassium/sodium hyperpolarization-activated cyclic nucleotide-gated channel 2</fullName>
    </submittedName>
</protein>
<accession>A0AAD9GXP5</accession>
<dbReference type="PANTHER" id="PTHR45689:SF13">
    <property type="entry name" value="CYCLIC NUCLEOTIDE-BINDING DOMAIN-CONTAINING PROTEIN"/>
    <property type="match status" value="1"/>
</dbReference>
<evidence type="ECO:0000313" key="13">
    <source>
        <dbReference type="Proteomes" id="UP001259832"/>
    </source>
</evidence>
<dbReference type="PROSITE" id="PS50042">
    <property type="entry name" value="CNMP_BINDING_3"/>
    <property type="match status" value="1"/>
</dbReference>
<dbReference type="GO" id="GO:0098855">
    <property type="term" value="C:HCN channel complex"/>
    <property type="evidence" value="ECO:0007669"/>
    <property type="project" value="TreeGrafter"/>
</dbReference>
<keyword evidence="6 10" id="KW-0472">Membrane</keyword>
<dbReference type="InterPro" id="IPR014710">
    <property type="entry name" value="RmlC-like_jellyroll"/>
</dbReference>
<evidence type="ECO:0000256" key="2">
    <source>
        <dbReference type="ARBA" id="ARBA00022448"/>
    </source>
</evidence>
<dbReference type="InterPro" id="IPR051413">
    <property type="entry name" value="K/Na_HCN_channel"/>
</dbReference>
<dbReference type="GO" id="GO:0035725">
    <property type="term" value="P:sodium ion transmembrane transport"/>
    <property type="evidence" value="ECO:0007669"/>
    <property type="project" value="TreeGrafter"/>
</dbReference>
<dbReference type="AlphaFoldDB" id="A0AAD9GXP5"/>
<dbReference type="Gene3D" id="2.60.120.10">
    <property type="entry name" value="Jelly Rolls"/>
    <property type="match status" value="1"/>
</dbReference>
<keyword evidence="7" id="KW-1071">Ligand-gated ion channel</keyword>
<feature type="compositionally biased region" description="Low complexity" evidence="9">
    <location>
        <begin position="838"/>
        <end position="848"/>
    </location>
</feature>
<proteinExistence type="predicted"/>
<dbReference type="FunFam" id="1.10.287.630:FF:000001">
    <property type="entry name" value="Cyclic nucleotide-gated channel alpha 3"/>
    <property type="match status" value="1"/>
</dbReference>
<evidence type="ECO:0000256" key="10">
    <source>
        <dbReference type="SAM" id="Phobius"/>
    </source>
</evidence>
<dbReference type="InterPro" id="IPR003938">
    <property type="entry name" value="K_chnl_volt-dep_EAG/ELK/ERG"/>
</dbReference>
<keyword evidence="3 10" id="KW-0812">Transmembrane</keyword>
<keyword evidence="4 10" id="KW-1133">Transmembrane helix</keyword>
<evidence type="ECO:0000256" key="4">
    <source>
        <dbReference type="ARBA" id="ARBA00022989"/>
    </source>
</evidence>
<feature type="region of interest" description="Disordered" evidence="9">
    <location>
        <begin position="782"/>
        <end position="864"/>
    </location>
</feature>
<feature type="transmembrane region" description="Helical" evidence="10">
    <location>
        <begin position="279"/>
        <end position="304"/>
    </location>
</feature>
<evidence type="ECO:0000256" key="7">
    <source>
        <dbReference type="ARBA" id="ARBA00023286"/>
    </source>
</evidence>
<feature type="compositionally biased region" description="Basic and acidic residues" evidence="9">
    <location>
        <begin position="27"/>
        <end position="38"/>
    </location>
</feature>
<dbReference type="InterPro" id="IPR000595">
    <property type="entry name" value="cNMP-bd_dom"/>
</dbReference>
<dbReference type="InterPro" id="IPR018490">
    <property type="entry name" value="cNMP-bd_dom_sf"/>
</dbReference>
<evidence type="ECO:0000256" key="1">
    <source>
        <dbReference type="ARBA" id="ARBA00004141"/>
    </source>
</evidence>
<feature type="transmembrane region" description="Helical" evidence="10">
    <location>
        <begin position="156"/>
        <end position="181"/>
    </location>
</feature>
<dbReference type="SUPFAM" id="SSF81324">
    <property type="entry name" value="Voltage-gated potassium channels"/>
    <property type="match status" value="1"/>
</dbReference>
<dbReference type="Gene3D" id="1.10.287.630">
    <property type="entry name" value="Helix hairpin bin"/>
    <property type="match status" value="1"/>
</dbReference>
<evidence type="ECO:0000256" key="6">
    <source>
        <dbReference type="ARBA" id="ARBA00023136"/>
    </source>
</evidence>
<sequence length="864" mass="98154">MACSMGSMKGPSSDISASSRVVPESDTVIREASRTSSDKDEEPTGEEAAVMAKLASPIVSTDQNLVLGPVVPDICGSTTDENAGSKNQPRQTNDPAIQTIQAIEFTETDKHKSWKVIGKLAVLAQSMNVHTIDIYHDRKLNTSRFMIHPNSKVRRAWEVTTVCLVLYVCVMIPFIIGFQFVDWTNLNGMNTFIDVYFITDMVMTLRTGIVTNGEVVMDPKRVARKYFHSWFIVDLISNFPLVLFVPSSGKSLKIVKLQKIPKLLRIGRLLKYLREYAKYYNLIVSFLGLAMGLHLFACLWASLFNECYDPHDQLICTEEELAPMYVQCVHTIMLMFLGIGESTTYSSIARLQNPELNANIELYYMSITVFMLGTVFSSFLFGNVLALLMSWDQQKAQFRNRMDMIKAEMKYYELPEELQHRVRRNYDYLWINQRAYSDMMLLNQPGISKPLKTTIALHLYKDLLKTVPFFAGSDSRFLGKVCLALETAVYLPGDTIIYCDDIGKEMFIVWLRFIPDPSNSDKRIYLRDGNFFGETALVIDVRRTNTVQAVNICDLNVLSKYAFNEIAAEYPEFGERMKRTVIKRQLDNMNIQSPAEKAKVHNQLTLVVEKSLKQRRMSVSLRTIYRAKKLGDKLKDIADRASKPVRRMSRAVVPRQARVLMRPSVREDSQRTPSIEMISAGDSTRDLAHFSRPLSGSSARNVFQKRSTMTRKSSGLSRQSTSQGPLEPPGPRRTIDSVSRRLSRSELTMDLIPAALAEITNMVEQIRQTTELLSLRIGARDDLDDDEEDDDFDYDDTYSDDMPLNLRDSPPFPPLTEESEEEMARRESNSIFVPTATNSRNSSRNSSRLFGDKRGSDPSSMITP</sequence>
<gene>
    <name evidence="12" type="ORF">P3T76_003126</name>
</gene>
<feature type="domain" description="Cyclic nucleotide-binding" evidence="11">
    <location>
        <begin position="469"/>
        <end position="584"/>
    </location>
</feature>
<dbReference type="SMART" id="SM00100">
    <property type="entry name" value="cNMP"/>
    <property type="match status" value="1"/>
</dbReference>
<keyword evidence="8" id="KW-0407">Ion channel</keyword>
<dbReference type="CDD" id="cd00038">
    <property type="entry name" value="CAP_ED"/>
    <property type="match status" value="1"/>
</dbReference>
<name>A0AAD9GXP5_9STRA</name>
<keyword evidence="2" id="KW-0813">Transport</keyword>
<dbReference type="Gene3D" id="1.10.287.70">
    <property type="match status" value="1"/>
</dbReference>
<evidence type="ECO:0000256" key="9">
    <source>
        <dbReference type="SAM" id="MobiDB-lite"/>
    </source>
</evidence>
<dbReference type="SUPFAM" id="SSF51206">
    <property type="entry name" value="cAMP-binding domain-like"/>
    <property type="match status" value="1"/>
</dbReference>
<dbReference type="EMBL" id="JASMQC010000004">
    <property type="protein sequence ID" value="KAK1946078.1"/>
    <property type="molecule type" value="Genomic_DNA"/>
</dbReference>
<feature type="compositionally biased region" description="Polar residues" evidence="9">
    <location>
        <begin position="694"/>
        <end position="724"/>
    </location>
</feature>
<evidence type="ECO:0000259" key="11">
    <source>
        <dbReference type="PROSITE" id="PS50042"/>
    </source>
</evidence>
<keyword evidence="13" id="KW-1185">Reference proteome</keyword>
<dbReference type="Proteomes" id="UP001259832">
    <property type="component" value="Unassembled WGS sequence"/>
</dbReference>
<dbReference type="GO" id="GO:0005249">
    <property type="term" value="F:voltage-gated potassium channel activity"/>
    <property type="evidence" value="ECO:0007669"/>
    <property type="project" value="InterPro"/>
</dbReference>
<reference evidence="12" key="1">
    <citation type="submission" date="2023-08" db="EMBL/GenBank/DDBJ databases">
        <title>Reference Genome Resource for the Citrus Pathogen Phytophthora citrophthora.</title>
        <authorList>
            <person name="Moller H."/>
            <person name="Coetzee B."/>
            <person name="Rose L.J."/>
            <person name="Van Niekerk J.M."/>
        </authorList>
    </citation>
    <scope>NUCLEOTIDE SEQUENCE</scope>
    <source>
        <strain evidence="12">STE-U-9442</strain>
    </source>
</reference>
<keyword evidence="5" id="KW-0406">Ion transport</keyword>
<dbReference type="PANTHER" id="PTHR45689">
    <property type="entry name" value="I[[H]] CHANNEL, ISOFORM E"/>
    <property type="match status" value="1"/>
</dbReference>
<feature type="transmembrane region" description="Helical" evidence="10">
    <location>
        <begin position="227"/>
        <end position="246"/>
    </location>
</feature>
<feature type="compositionally biased region" description="Acidic residues" evidence="9">
    <location>
        <begin position="782"/>
        <end position="799"/>
    </location>
</feature>
<evidence type="ECO:0000313" key="12">
    <source>
        <dbReference type="EMBL" id="KAK1946078.1"/>
    </source>
</evidence>
<dbReference type="GO" id="GO:0003254">
    <property type="term" value="P:regulation of membrane depolarization"/>
    <property type="evidence" value="ECO:0007669"/>
    <property type="project" value="TreeGrafter"/>
</dbReference>
<comment type="subcellular location">
    <subcellularLocation>
        <location evidence="1">Membrane</location>
        <topology evidence="1">Multi-pass membrane protein</topology>
    </subcellularLocation>
</comment>
<evidence type="ECO:0000256" key="3">
    <source>
        <dbReference type="ARBA" id="ARBA00022692"/>
    </source>
</evidence>
<evidence type="ECO:0000256" key="8">
    <source>
        <dbReference type="ARBA" id="ARBA00023303"/>
    </source>
</evidence>
<feature type="region of interest" description="Disordered" evidence="9">
    <location>
        <begin position="1"/>
        <end position="47"/>
    </location>
</feature>
<comment type="caution">
    <text evidence="12">The sequence shown here is derived from an EMBL/GenBank/DDBJ whole genome shotgun (WGS) entry which is preliminary data.</text>
</comment>
<feature type="region of interest" description="Disordered" evidence="9">
    <location>
        <begin position="661"/>
        <end position="741"/>
    </location>
</feature>